<dbReference type="EMBL" id="CP020772">
    <property type="protein sequence ID" value="ARI78243.1"/>
    <property type="molecule type" value="Genomic_DNA"/>
</dbReference>
<dbReference type="Proteomes" id="UP000192527">
    <property type="component" value="Chromosome"/>
</dbReference>
<dbReference type="Gene3D" id="3.40.960.10">
    <property type="entry name" value="VSR Endonuclease"/>
    <property type="match status" value="1"/>
</dbReference>
<organism evidence="2 3">
    <name type="scientific">Halobacillus mangrovi</name>
    <dbReference type="NCBI Taxonomy" id="402384"/>
    <lineage>
        <taxon>Bacteria</taxon>
        <taxon>Bacillati</taxon>
        <taxon>Bacillota</taxon>
        <taxon>Bacilli</taxon>
        <taxon>Bacillales</taxon>
        <taxon>Bacillaceae</taxon>
        <taxon>Halobacillus</taxon>
    </lineage>
</organism>
<protein>
    <recommendedName>
        <fullName evidence="1">DUF559 domain-containing protein</fullName>
    </recommendedName>
</protein>
<name>A0A1W5ZYA3_9BACI</name>
<dbReference type="KEGG" id="hmn:HM131_15900"/>
<proteinExistence type="predicted"/>
<evidence type="ECO:0000313" key="2">
    <source>
        <dbReference type="EMBL" id="ARI78243.1"/>
    </source>
</evidence>
<gene>
    <name evidence="2" type="ORF">HM131_15900</name>
</gene>
<dbReference type="InterPro" id="IPR007569">
    <property type="entry name" value="DUF559"/>
</dbReference>
<keyword evidence="3" id="KW-1185">Reference proteome</keyword>
<evidence type="ECO:0000313" key="3">
    <source>
        <dbReference type="Proteomes" id="UP000192527"/>
    </source>
</evidence>
<accession>A0A1W5ZYA3</accession>
<dbReference type="Pfam" id="PF04480">
    <property type="entry name" value="DUF559"/>
    <property type="match status" value="1"/>
</dbReference>
<dbReference type="AlphaFoldDB" id="A0A1W5ZYA3"/>
<feature type="domain" description="DUF559" evidence="1">
    <location>
        <begin position="16"/>
        <end position="59"/>
    </location>
</feature>
<sequence length="65" mass="7500">MIISLEGNNIQFYSTASQKAHDRKKDRYLRSKGWKVIRVSGSRIHRSLPSVVKGISEELTRRTNV</sequence>
<dbReference type="OrthoDB" id="9757917at2"/>
<evidence type="ECO:0000259" key="1">
    <source>
        <dbReference type="Pfam" id="PF04480"/>
    </source>
</evidence>
<dbReference type="RefSeq" id="WP_085030702.1">
    <property type="nucleotide sequence ID" value="NZ_CP020772.1"/>
</dbReference>
<reference evidence="2 3" key="1">
    <citation type="submission" date="2017-04" db="EMBL/GenBank/DDBJ databases">
        <title>The whole genome sequencing and assembly of Halobacillus mangrovi strain.</title>
        <authorList>
            <person name="Lee S.-J."/>
            <person name="Park M.-K."/>
            <person name="Kim J.-Y."/>
            <person name="Lee Y.-J."/>
            <person name="Yi H."/>
            <person name="Bahn Y.-S."/>
            <person name="Kim J.F."/>
            <person name="Lee D.-W."/>
        </authorList>
    </citation>
    <scope>NUCLEOTIDE SEQUENCE [LARGE SCALE GENOMIC DNA]</scope>
    <source>
        <strain evidence="2 3">KTB 131</strain>
    </source>
</reference>